<dbReference type="InterPro" id="IPR036928">
    <property type="entry name" value="AS_sf"/>
</dbReference>
<evidence type="ECO:0000313" key="6">
    <source>
        <dbReference type="Proteomes" id="UP000253324"/>
    </source>
</evidence>
<organism evidence="5 6">
    <name type="scientific">Phyllobacterium bourgognense</name>
    <dbReference type="NCBI Taxonomy" id="314236"/>
    <lineage>
        <taxon>Bacteria</taxon>
        <taxon>Pseudomonadati</taxon>
        <taxon>Pseudomonadota</taxon>
        <taxon>Alphaproteobacteria</taxon>
        <taxon>Hyphomicrobiales</taxon>
        <taxon>Phyllobacteriaceae</taxon>
        <taxon>Phyllobacterium</taxon>
    </lineage>
</organism>
<dbReference type="Pfam" id="PF01425">
    <property type="entry name" value="Amidase"/>
    <property type="match status" value="1"/>
</dbReference>
<feature type="domain" description="Amidase" evidence="4">
    <location>
        <begin position="71"/>
        <end position="485"/>
    </location>
</feature>
<dbReference type="SUPFAM" id="SSF75304">
    <property type="entry name" value="Amidase signature (AS) enzymes"/>
    <property type="match status" value="1"/>
</dbReference>
<reference evidence="5 6" key="1">
    <citation type="submission" date="2018-07" db="EMBL/GenBank/DDBJ databases">
        <title>Genomic Encyclopedia of Type Strains, Phase III (KMG-III): the genomes of soil and plant-associated and newly described type strains.</title>
        <authorList>
            <person name="Whitman W."/>
        </authorList>
    </citation>
    <scope>NUCLEOTIDE SEQUENCE [LARGE SCALE GENOMIC DNA]</scope>
    <source>
        <strain evidence="5 6">31-25a</strain>
    </source>
</reference>
<dbReference type="InterPro" id="IPR000120">
    <property type="entry name" value="Amidase"/>
</dbReference>
<sequence length="508" mass="52706">MPSNPGPSKFRSWWSSPSNNGDCVSGVSLLKTSKQGKSRGDATALAEAISTGEPSCTAVMTAALAAATDHSGSGAICHLDSDSGMAAAMAMERERVADHARFSARPFAGVPTLAKDLGGPFVGFPVNAGSHALEGRADGSADSDIAKRFRDAGFCLFGLTTTPEFGLSLASEPARGPICRNPLDPARAAGGSSGGAAAAVASGIVAIAHATDAGGSIRVPAACCGLVGLKPTRGAMPGGPLFGNHLGGIASEMAVCRSVRDTALIFQTLRGKAKGPYADPVAPDHRESKFRIGFLTGTGALYPTDDERCQTVMEATRVLEADGHKVVSLKWGALEKSAATSRRVFAGIVSVNLARLAESAAIDMELAEPLSRAFAERGHRMAGTELWGILNDALHVSYNAWALFETVDCILMPMLSFAPPAIGSFPTDHVDTELHLDRMATFAPLASLANVSGFPAITLPFGRAKDGLPLPVQLLAPMGHEPVLLAVAARLEAEERWHHRFPVAGLAA</sequence>
<evidence type="ECO:0000259" key="4">
    <source>
        <dbReference type="Pfam" id="PF01425"/>
    </source>
</evidence>
<comment type="function">
    <text evidence="1">Hydrolyzes indole-3-acetamide (IAM) into indole-3-acetic acid (IAA).</text>
</comment>
<evidence type="ECO:0000256" key="1">
    <source>
        <dbReference type="ARBA" id="ARBA00003871"/>
    </source>
</evidence>
<protein>
    <recommendedName>
        <fullName evidence="3">Indoleacetamide hydrolase</fullName>
    </recommendedName>
</protein>
<dbReference type="AlphaFoldDB" id="A0A368YPT1"/>
<dbReference type="EMBL" id="QPJM01000011">
    <property type="protein sequence ID" value="RCW81286.1"/>
    <property type="molecule type" value="Genomic_DNA"/>
</dbReference>
<dbReference type="PANTHER" id="PTHR11895">
    <property type="entry name" value="TRANSAMIDASE"/>
    <property type="match status" value="1"/>
</dbReference>
<dbReference type="PANTHER" id="PTHR11895:SF7">
    <property type="entry name" value="GLUTAMYL-TRNA(GLN) AMIDOTRANSFERASE SUBUNIT A, MITOCHONDRIAL"/>
    <property type="match status" value="1"/>
</dbReference>
<gene>
    <name evidence="5" type="ORF">C7476_111148</name>
</gene>
<proteinExistence type="inferred from homology"/>
<dbReference type="Proteomes" id="UP000253324">
    <property type="component" value="Unassembled WGS sequence"/>
</dbReference>
<dbReference type="PROSITE" id="PS00571">
    <property type="entry name" value="AMIDASES"/>
    <property type="match status" value="1"/>
</dbReference>
<comment type="similarity">
    <text evidence="2">Belongs to the amidase family.</text>
</comment>
<dbReference type="Gene3D" id="3.90.1300.10">
    <property type="entry name" value="Amidase signature (AS) domain"/>
    <property type="match status" value="1"/>
</dbReference>
<name>A0A368YPT1_9HYPH</name>
<accession>A0A368YPT1</accession>
<evidence type="ECO:0000256" key="2">
    <source>
        <dbReference type="ARBA" id="ARBA00009199"/>
    </source>
</evidence>
<keyword evidence="6" id="KW-1185">Reference proteome</keyword>
<evidence type="ECO:0000256" key="3">
    <source>
        <dbReference type="ARBA" id="ARBA00021874"/>
    </source>
</evidence>
<dbReference type="GO" id="GO:0003824">
    <property type="term" value="F:catalytic activity"/>
    <property type="evidence" value="ECO:0007669"/>
    <property type="project" value="InterPro"/>
</dbReference>
<dbReference type="InterPro" id="IPR023631">
    <property type="entry name" value="Amidase_dom"/>
</dbReference>
<dbReference type="InterPro" id="IPR020556">
    <property type="entry name" value="Amidase_CS"/>
</dbReference>
<evidence type="ECO:0000313" key="5">
    <source>
        <dbReference type="EMBL" id="RCW81286.1"/>
    </source>
</evidence>
<comment type="caution">
    <text evidence="5">The sequence shown here is derived from an EMBL/GenBank/DDBJ whole genome shotgun (WGS) entry which is preliminary data.</text>
</comment>